<dbReference type="Proteomes" id="UP000194137">
    <property type="component" value="Chromosome"/>
</dbReference>
<dbReference type="Pfam" id="PF11769">
    <property type="entry name" value="DUF3313"/>
    <property type="match status" value="1"/>
</dbReference>
<reference evidence="1 2" key="1">
    <citation type="submission" date="2017-05" db="EMBL/GenBank/DDBJ databases">
        <title>Full genome sequence of Pseudorhodoplanes sinuspersici.</title>
        <authorList>
            <person name="Dastgheib S.M.M."/>
            <person name="Shavandi M."/>
            <person name="Tirandaz H."/>
        </authorList>
    </citation>
    <scope>NUCLEOTIDE SEQUENCE [LARGE SCALE GENOMIC DNA]</scope>
    <source>
        <strain evidence="1 2">RIPI110</strain>
    </source>
</reference>
<protein>
    <submittedName>
        <fullName evidence="1">DUF3313 domain-containing protein</fullName>
    </submittedName>
</protein>
<gene>
    <name evidence="1" type="ORF">CAK95_05000</name>
</gene>
<dbReference type="InterPro" id="IPR021747">
    <property type="entry name" value="DUF3313"/>
</dbReference>
<dbReference type="AlphaFoldDB" id="A0A1W6ZML4"/>
<sequence>MCTRRKPLFLATLAILLLPGCATVPLVRGSSLSSYDGMANSDGKITKSRILVKKEQVLAAKTINILSTAFMPSVAPTLSDQQRALVANAVNRALCVNLSDRFVVVPPDAPADLSVRASITKAAPTDELAAGVSAAASLGASFIDWGTSVPIPIPRIPIGLGDLSIEAEAVDPRGQQQAAMLWARGATVLFSSPKASKASDAYDLAKAFGEDFGYLLVKAESPFNNTSGPNFPTLQRINSTMGLAPKHAACENYGRYPGLMGVVGNKLGLPPEWTDQGPKKMARP</sequence>
<dbReference type="RefSeq" id="WP_086086938.1">
    <property type="nucleotide sequence ID" value="NZ_CP021112.1"/>
</dbReference>
<keyword evidence="2" id="KW-1185">Reference proteome</keyword>
<dbReference type="EMBL" id="CP021112">
    <property type="protein sequence ID" value="ARP98515.1"/>
    <property type="molecule type" value="Genomic_DNA"/>
</dbReference>
<name>A0A1W6ZML4_9HYPH</name>
<proteinExistence type="predicted"/>
<dbReference type="KEGG" id="psin:CAK95_05000"/>
<accession>A0A1W6ZML4</accession>
<dbReference type="OrthoDB" id="7629881at2"/>
<organism evidence="1 2">
    <name type="scientific">Pseudorhodoplanes sinuspersici</name>
    <dbReference type="NCBI Taxonomy" id="1235591"/>
    <lineage>
        <taxon>Bacteria</taxon>
        <taxon>Pseudomonadati</taxon>
        <taxon>Pseudomonadota</taxon>
        <taxon>Alphaproteobacteria</taxon>
        <taxon>Hyphomicrobiales</taxon>
        <taxon>Pseudorhodoplanes</taxon>
    </lineage>
</organism>
<evidence type="ECO:0000313" key="1">
    <source>
        <dbReference type="EMBL" id="ARP98515.1"/>
    </source>
</evidence>
<evidence type="ECO:0000313" key="2">
    <source>
        <dbReference type="Proteomes" id="UP000194137"/>
    </source>
</evidence>